<feature type="domain" description="MYND-type" evidence="5">
    <location>
        <begin position="411"/>
        <end position="459"/>
    </location>
</feature>
<evidence type="ECO:0000313" key="7">
    <source>
        <dbReference type="Proteomes" id="UP001465976"/>
    </source>
</evidence>
<evidence type="ECO:0000256" key="2">
    <source>
        <dbReference type="ARBA" id="ARBA00022771"/>
    </source>
</evidence>
<keyword evidence="2 4" id="KW-0863">Zinc-finger</keyword>
<proteinExistence type="predicted"/>
<accession>A0ABR3FMK5</accession>
<dbReference type="PROSITE" id="PS01360">
    <property type="entry name" value="ZF_MYND_1"/>
    <property type="match status" value="1"/>
</dbReference>
<evidence type="ECO:0000313" key="6">
    <source>
        <dbReference type="EMBL" id="KAL0576325.1"/>
    </source>
</evidence>
<evidence type="ECO:0000259" key="5">
    <source>
        <dbReference type="PROSITE" id="PS50865"/>
    </source>
</evidence>
<protein>
    <recommendedName>
        <fullName evidence="5">MYND-type domain-containing protein</fullName>
    </recommendedName>
</protein>
<evidence type="ECO:0000256" key="4">
    <source>
        <dbReference type="PROSITE-ProRule" id="PRU00134"/>
    </source>
</evidence>
<dbReference type="PROSITE" id="PS50865">
    <property type="entry name" value="ZF_MYND_2"/>
    <property type="match status" value="1"/>
</dbReference>
<keyword evidence="1" id="KW-0479">Metal-binding</keyword>
<sequence length="633" mass="72034">MVDPRVPQSLHHLVANAKSTYRNSRMATNRLRELGLPSASLENGSSSILLNESTDVALHVIAALQSAYDTSPSKATSTFEQIRSHWDLLSVWIQHLLEGAVLSEDEPLSRESFAAFEHILILLPPFLDSHFRAGEINTESLNHQSPLFFRLIVRTWFKTLEIHHWTYGAWSLLLTRLAVLSSSTSWFLPGSDSAQGDATLQQGLTFARHLSEQLQHIPGMTPSDYRAFLAFLCCPALEESHPFCPVVPDCTLPVLVRTLAVVTRKRKQIRKARVKSDEYVITMGITFQLLSYLSSFTQEPYFAAEALDAGLLRVLLRPHSCFLRTDDPTIPLVRKYHYLATEIIDRIARLLLFPAILRRFWRACERVTPYLDMDMATKLPMLWESWNRARQKAWSLHAFRRALKDRVSPLCNYCGCPGKAEGTDSHLLYLRCLGCKLTAYCSRKCQKLDWKHGGHRARCKLDSLSPDVRPSMIHQEQNFLHELSLHLISSHLDVVTKDLDAFVTALRQSNHPDKQAEERMIVDGEKSPVIIIDLQKPERPSAQDIRVFGFGGHAVELYPHLNSGWEEALVNHWRTEAHVSNENILVATLIPNHVGYGRPLLWTSMILLDLPLVEPLRFSVPNESFTRNGELNR</sequence>
<dbReference type="EMBL" id="JBAHYK010000230">
    <property type="protein sequence ID" value="KAL0576325.1"/>
    <property type="molecule type" value="Genomic_DNA"/>
</dbReference>
<evidence type="ECO:0000256" key="1">
    <source>
        <dbReference type="ARBA" id="ARBA00022723"/>
    </source>
</evidence>
<dbReference type="Gene3D" id="6.10.140.2220">
    <property type="match status" value="1"/>
</dbReference>
<dbReference type="InterPro" id="IPR002893">
    <property type="entry name" value="Znf_MYND"/>
</dbReference>
<gene>
    <name evidence="6" type="ORF">V5O48_005650</name>
</gene>
<dbReference type="Proteomes" id="UP001465976">
    <property type="component" value="Unassembled WGS sequence"/>
</dbReference>
<keyword evidence="3" id="KW-0862">Zinc</keyword>
<organism evidence="6 7">
    <name type="scientific">Marasmius crinis-equi</name>
    <dbReference type="NCBI Taxonomy" id="585013"/>
    <lineage>
        <taxon>Eukaryota</taxon>
        <taxon>Fungi</taxon>
        <taxon>Dikarya</taxon>
        <taxon>Basidiomycota</taxon>
        <taxon>Agaricomycotina</taxon>
        <taxon>Agaricomycetes</taxon>
        <taxon>Agaricomycetidae</taxon>
        <taxon>Agaricales</taxon>
        <taxon>Marasmiineae</taxon>
        <taxon>Marasmiaceae</taxon>
        <taxon>Marasmius</taxon>
    </lineage>
</organism>
<dbReference type="Pfam" id="PF01753">
    <property type="entry name" value="zf-MYND"/>
    <property type="match status" value="1"/>
</dbReference>
<keyword evidence="7" id="KW-1185">Reference proteome</keyword>
<evidence type="ECO:0000256" key="3">
    <source>
        <dbReference type="ARBA" id="ARBA00022833"/>
    </source>
</evidence>
<reference evidence="6 7" key="1">
    <citation type="submission" date="2024-02" db="EMBL/GenBank/DDBJ databases">
        <title>A draft genome for the cacao thread blight pathogen Marasmius crinis-equi.</title>
        <authorList>
            <person name="Cohen S.P."/>
            <person name="Baruah I.K."/>
            <person name="Amoako-Attah I."/>
            <person name="Bukari Y."/>
            <person name="Meinhardt L.W."/>
            <person name="Bailey B.A."/>
        </authorList>
    </citation>
    <scope>NUCLEOTIDE SEQUENCE [LARGE SCALE GENOMIC DNA]</scope>
    <source>
        <strain evidence="6 7">GH-76</strain>
    </source>
</reference>
<comment type="caution">
    <text evidence="6">The sequence shown here is derived from an EMBL/GenBank/DDBJ whole genome shotgun (WGS) entry which is preliminary data.</text>
</comment>
<name>A0ABR3FMK5_9AGAR</name>
<dbReference type="SUPFAM" id="SSF144232">
    <property type="entry name" value="HIT/MYND zinc finger-like"/>
    <property type="match status" value="1"/>
</dbReference>